<dbReference type="EMBL" id="JAAAJA010001957">
    <property type="protein sequence ID" value="KAG0245026.1"/>
    <property type="molecule type" value="Genomic_DNA"/>
</dbReference>
<evidence type="ECO:0000313" key="3">
    <source>
        <dbReference type="EMBL" id="KAG0245026.1"/>
    </source>
</evidence>
<dbReference type="Proteomes" id="UP000726737">
    <property type="component" value="Unassembled WGS sequence"/>
</dbReference>
<dbReference type="AlphaFoldDB" id="A0A9P6PJ76"/>
<sequence>MGNTSTKEKTDSVDGGALLPHGIYTGPQDYDFRIVQRLILQRKLAPFYKGLEDWDDSEDAQEEKKNQQRIATNSNSNSSNSNNKSSSHSRTHSQSNHNSARGGNSSNSNYNNYSNADRHLTDSEREKKRLYQGAIECPICFL</sequence>
<feature type="non-terminal residue" evidence="3">
    <location>
        <position position="142"/>
    </location>
</feature>
<dbReference type="OrthoDB" id="21471at2759"/>
<dbReference type="GO" id="GO:0005737">
    <property type="term" value="C:cytoplasm"/>
    <property type="evidence" value="ECO:0007669"/>
    <property type="project" value="TreeGrafter"/>
</dbReference>
<comment type="caution">
    <text evidence="3">The sequence shown here is derived from an EMBL/GenBank/DDBJ whole genome shotgun (WGS) entry which is preliminary data.</text>
</comment>
<reference evidence="3" key="1">
    <citation type="journal article" date="2020" name="Fungal Divers.">
        <title>Resolving the Mortierellaceae phylogeny through synthesis of multi-gene phylogenetics and phylogenomics.</title>
        <authorList>
            <person name="Vandepol N."/>
            <person name="Liber J."/>
            <person name="Desiro A."/>
            <person name="Na H."/>
            <person name="Kennedy M."/>
            <person name="Barry K."/>
            <person name="Grigoriev I.V."/>
            <person name="Miller A.N."/>
            <person name="O'Donnell K."/>
            <person name="Stajich J.E."/>
            <person name="Bonito G."/>
        </authorList>
    </citation>
    <scope>NUCLEOTIDE SEQUENCE</scope>
    <source>
        <strain evidence="3">KOD948</strain>
    </source>
</reference>
<feature type="region of interest" description="Disordered" evidence="2">
    <location>
        <begin position="55"/>
        <end position="121"/>
    </location>
</feature>
<dbReference type="PANTHER" id="PTHR31315:SF1">
    <property type="entry name" value="PROTEIN SIP5"/>
    <property type="match status" value="1"/>
</dbReference>
<gene>
    <name evidence="3" type="primary">SIP5</name>
    <name evidence="3" type="ORF">BG011_002825</name>
</gene>
<comment type="similarity">
    <text evidence="1">Belongs to the SIP5 family.</text>
</comment>
<protein>
    <submittedName>
        <fullName evidence="3">SNF1-interacting protein</fullName>
    </submittedName>
</protein>
<name>A0A9P6PJ76_9FUNG</name>
<organism evidence="3 4">
    <name type="scientific">Mortierella polycephala</name>
    <dbReference type="NCBI Taxonomy" id="41804"/>
    <lineage>
        <taxon>Eukaryota</taxon>
        <taxon>Fungi</taxon>
        <taxon>Fungi incertae sedis</taxon>
        <taxon>Mucoromycota</taxon>
        <taxon>Mortierellomycotina</taxon>
        <taxon>Mortierellomycetes</taxon>
        <taxon>Mortierellales</taxon>
        <taxon>Mortierellaceae</taxon>
        <taxon>Mortierella</taxon>
    </lineage>
</organism>
<proteinExistence type="inferred from homology"/>
<evidence type="ECO:0000313" key="4">
    <source>
        <dbReference type="Proteomes" id="UP000726737"/>
    </source>
</evidence>
<accession>A0A9P6PJ76</accession>
<dbReference type="PANTHER" id="PTHR31315">
    <property type="entry name" value="PROTEIN SIP5"/>
    <property type="match status" value="1"/>
</dbReference>
<evidence type="ECO:0000256" key="2">
    <source>
        <dbReference type="SAM" id="MobiDB-lite"/>
    </source>
</evidence>
<feature type="compositionally biased region" description="Low complexity" evidence="2">
    <location>
        <begin position="73"/>
        <end position="115"/>
    </location>
</feature>
<keyword evidence="4" id="KW-1185">Reference proteome</keyword>
<dbReference type="InterPro" id="IPR039301">
    <property type="entry name" value="Sip5/DA2"/>
</dbReference>
<evidence type="ECO:0000256" key="1">
    <source>
        <dbReference type="ARBA" id="ARBA00010402"/>
    </source>
</evidence>